<dbReference type="InterPro" id="IPR036286">
    <property type="entry name" value="LexA/Signal_pep-like_sf"/>
</dbReference>
<dbReference type="Pfam" id="PF01541">
    <property type="entry name" value="GIY-YIG"/>
    <property type="match status" value="1"/>
</dbReference>
<dbReference type="Pfam" id="PF09848">
    <property type="entry name" value="SLFN-g3_helicase"/>
    <property type="match status" value="1"/>
</dbReference>
<feature type="domain" description="GIY-YIG" evidence="1">
    <location>
        <begin position="30"/>
        <end position="107"/>
    </location>
</feature>
<gene>
    <name evidence="2" type="ORF">SAMN04487911_1543</name>
</gene>
<dbReference type="Gene3D" id="2.10.109.10">
    <property type="entry name" value="Umud Fragment, subunit A"/>
    <property type="match status" value="1"/>
</dbReference>
<dbReference type="SUPFAM" id="SSF82771">
    <property type="entry name" value="GIY-YIG endonuclease"/>
    <property type="match status" value="1"/>
</dbReference>
<name>A0A1M6N330_9FLAO</name>
<dbReference type="CDD" id="cd10439">
    <property type="entry name" value="GIY-YIG_COG3410"/>
    <property type="match status" value="1"/>
</dbReference>
<evidence type="ECO:0000313" key="2">
    <source>
        <dbReference type="EMBL" id="SHJ90140.1"/>
    </source>
</evidence>
<sequence length="729" mass="82731">MSLPLVKINQYDFEETLFNHFDTNHFAKDLWPLVYILSDGESKTAYVGETTDAYARMNSHLKHQAKSKLTSVHLITSEKFNKSATLDIESNLIKYIAGDNVFKLLNANLGLANHNYYQKKEVYWDIFNSVWNQLRAEGITKHSIAHIDNSDLFKYSPYKTLTMEQSQGLFEILKSLATGNFENTIVDGGAGTGKTILAIFLFKMLSSHLQDFSFKEFGTEEQAFIELVKTIKTKLPNPKMALVVPMSSFRATLKKVFKNIKGLSASMVIGPAEVSKNKYDLLVVDESHRLRRRVNLGAYFGAFDKACEALGLDKHNCSELDWVLMQATHTVLFYDENQSIKPSDAKKEDFDALKKSNKTATLTLKSQFRVKGGNAYVEYIDALLHSKLNGHTEFFNSKEYEFTMFDSLPTMIEQIKLRNKESGLSRLIAGYSWKWISNKDKAAFDIHIDGVQLKWNGTANDWINSENSINEVGCIHTTQGYDLNYSGIIFGNEISYDPATKSIIVKEEHYFDKNGKQSIKDPEELKDFIINIYKTIMLRGIKGTYVYVCDPNLRAYFSSFIPSYQKEVASSEQIFQTTNIKPFENSVPLYGLQVAAGDFGELQQIEDVAWVKIPDNIRPSKDLFACQVIGESMNKIIPNGAYCLFRKYSGGSRNGQIVLVEHTNLQDSDFGSCYTIKEYESKKYEDADGWKHQSITLKPISTDSSYKNIVLTDDALTSFRVLGVFECVL</sequence>
<dbReference type="PROSITE" id="PS50164">
    <property type="entry name" value="GIY_YIG"/>
    <property type="match status" value="1"/>
</dbReference>
<dbReference type="EMBL" id="FQYX01000054">
    <property type="protein sequence ID" value="SHJ90140.1"/>
    <property type="molecule type" value="Genomic_DNA"/>
</dbReference>
<dbReference type="InterPro" id="IPR027417">
    <property type="entry name" value="P-loop_NTPase"/>
</dbReference>
<dbReference type="InterPro" id="IPR000305">
    <property type="entry name" value="GIY-YIG_endonuc"/>
</dbReference>
<dbReference type="SUPFAM" id="SSF52540">
    <property type="entry name" value="P-loop containing nucleoside triphosphate hydrolases"/>
    <property type="match status" value="1"/>
</dbReference>
<dbReference type="InterPro" id="IPR015927">
    <property type="entry name" value="Peptidase_S24_S26A/B/C"/>
</dbReference>
<organism evidence="2 3">
    <name type="scientific">Arenibacter nanhaiticus</name>
    <dbReference type="NCBI Taxonomy" id="558155"/>
    <lineage>
        <taxon>Bacteria</taxon>
        <taxon>Pseudomonadati</taxon>
        <taxon>Bacteroidota</taxon>
        <taxon>Flavobacteriia</taxon>
        <taxon>Flavobacteriales</taxon>
        <taxon>Flavobacteriaceae</taxon>
        <taxon>Arenibacter</taxon>
    </lineage>
</organism>
<dbReference type="AlphaFoldDB" id="A0A1M6N330"/>
<dbReference type="InterPro" id="IPR035901">
    <property type="entry name" value="GIY-YIG_endonuc_sf"/>
</dbReference>
<evidence type="ECO:0000313" key="3">
    <source>
        <dbReference type="Proteomes" id="UP000184231"/>
    </source>
</evidence>
<dbReference type="Proteomes" id="UP000184231">
    <property type="component" value="Unassembled WGS sequence"/>
</dbReference>
<dbReference type="RefSeq" id="WP_072766031.1">
    <property type="nucleotide sequence ID" value="NZ_FQYX01000054.1"/>
</dbReference>
<dbReference type="OrthoDB" id="9759819at2"/>
<evidence type="ECO:0000259" key="1">
    <source>
        <dbReference type="PROSITE" id="PS50164"/>
    </source>
</evidence>
<accession>A0A1M6N330</accession>
<dbReference type="Gene3D" id="3.40.50.300">
    <property type="entry name" value="P-loop containing nucleotide triphosphate hydrolases"/>
    <property type="match status" value="1"/>
</dbReference>
<dbReference type="InterPro" id="IPR014001">
    <property type="entry name" value="Helicase_ATP-bd"/>
</dbReference>
<reference evidence="2 3" key="1">
    <citation type="submission" date="2016-11" db="EMBL/GenBank/DDBJ databases">
        <authorList>
            <person name="Jaros S."/>
            <person name="Januszkiewicz K."/>
            <person name="Wedrychowicz H."/>
        </authorList>
    </citation>
    <scope>NUCLEOTIDE SEQUENCE [LARGE SCALE GENOMIC DNA]</scope>
    <source>
        <strain evidence="2 3">CGMCC 1.8863</strain>
    </source>
</reference>
<dbReference type="STRING" id="558155.SAMN04487911_1543"/>
<dbReference type="SUPFAM" id="SSF51306">
    <property type="entry name" value="LexA/Signal peptidase"/>
    <property type="match status" value="1"/>
</dbReference>
<keyword evidence="3" id="KW-1185">Reference proteome</keyword>
<proteinExistence type="predicted"/>
<dbReference type="Pfam" id="PF00717">
    <property type="entry name" value="Peptidase_S24"/>
    <property type="match status" value="1"/>
</dbReference>
<dbReference type="SMART" id="SM00487">
    <property type="entry name" value="DEXDc"/>
    <property type="match status" value="1"/>
</dbReference>
<dbReference type="InterPro" id="IPR018647">
    <property type="entry name" value="SLFN_3-like_DNA/RNA_helicase"/>
</dbReference>
<protein>
    <recommendedName>
        <fullName evidence="1">GIY-YIG domain-containing protein</fullName>
    </recommendedName>
</protein>